<evidence type="ECO:0000313" key="10">
    <source>
        <dbReference type="Proteomes" id="UP000237865"/>
    </source>
</evidence>
<dbReference type="Gene3D" id="6.20.220.20">
    <property type="entry name" value="Recombination protein O, zinc-binding domain"/>
    <property type="match status" value="1"/>
</dbReference>
<comment type="caution">
    <text evidence="9">The sequence shown here is derived from an EMBL/GenBank/DDBJ whole genome shotgun (WGS) entry which is preliminary data.</text>
</comment>
<dbReference type="PANTHER" id="PTHR33991:SF1">
    <property type="entry name" value="DNA REPAIR PROTEIN RECO"/>
    <property type="match status" value="1"/>
</dbReference>
<comment type="similarity">
    <text evidence="1 7">Belongs to the RecO family.</text>
</comment>
<dbReference type="Pfam" id="PF11967">
    <property type="entry name" value="RecO_N"/>
    <property type="match status" value="1"/>
</dbReference>
<dbReference type="InterPro" id="IPR022572">
    <property type="entry name" value="DNA_rep/recomb_RecO_N"/>
</dbReference>
<evidence type="ECO:0000256" key="6">
    <source>
        <dbReference type="ARBA" id="ARBA00033409"/>
    </source>
</evidence>
<sequence>MATTMFKGIVLNSMDYEDYDRIITVYSDKYGKIGMIALGVNKPTSKNKYALQTFNLAEFEIFKSRQKHTLSKLKTAILIQDHFQIAQNYDNYLYASAIGKIIDQATQPRQKNYRLYRILCDFLEVLNLNQAPLANFIAALVKILHFFGGNWVLNQCYRCFKTYKVYRSFSFQDYGLVCPNCVDEADQLQDVAFINHLISLKKPHSEQNQLAQMPIKYLIFILKHLLIYYEQVLGIWNPILAKIEQKDYLKNFTTM</sequence>
<evidence type="ECO:0000256" key="3">
    <source>
        <dbReference type="ARBA" id="ARBA00022763"/>
    </source>
</evidence>
<evidence type="ECO:0000256" key="2">
    <source>
        <dbReference type="ARBA" id="ARBA00021310"/>
    </source>
</evidence>
<dbReference type="InterPro" id="IPR012340">
    <property type="entry name" value="NA-bd_OB-fold"/>
</dbReference>
<reference evidence="9 10" key="1">
    <citation type="submission" date="2017-11" db="EMBL/GenBank/DDBJ databases">
        <title>Genome sequence of Entomoplasma lucivorax PIPN-2 (ATCC 49196).</title>
        <authorList>
            <person name="Lo W.-S."/>
            <person name="Gasparich G.E."/>
            <person name="Kuo C.-H."/>
        </authorList>
    </citation>
    <scope>NUCLEOTIDE SEQUENCE [LARGE SCALE GENOMIC DNA]</scope>
    <source>
        <strain evidence="9 10">PIPN-2</strain>
    </source>
</reference>
<dbReference type="SUPFAM" id="SSF50249">
    <property type="entry name" value="Nucleic acid-binding proteins"/>
    <property type="match status" value="1"/>
</dbReference>
<dbReference type="STRING" id="1399797.GCA_000518285_00509"/>
<dbReference type="Gene3D" id="2.40.50.140">
    <property type="entry name" value="Nucleic acid-binding proteins"/>
    <property type="match status" value="1"/>
</dbReference>
<keyword evidence="10" id="KW-1185">Reference proteome</keyword>
<evidence type="ECO:0000256" key="4">
    <source>
        <dbReference type="ARBA" id="ARBA00023172"/>
    </source>
</evidence>
<organism evidence="9 10">
    <name type="scientific">Williamsoniiplasma lucivorax</name>
    <dbReference type="NCBI Taxonomy" id="209274"/>
    <lineage>
        <taxon>Bacteria</taxon>
        <taxon>Bacillati</taxon>
        <taxon>Mycoplasmatota</taxon>
        <taxon>Mollicutes</taxon>
        <taxon>Entomoplasmatales</taxon>
        <taxon>Williamsoniiplasma</taxon>
    </lineage>
</organism>
<dbReference type="InterPro" id="IPR042242">
    <property type="entry name" value="RecO_C"/>
</dbReference>
<dbReference type="NCBIfam" id="TIGR00613">
    <property type="entry name" value="reco"/>
    <property type="match status" value="1"/>
</dbReference>
<dbReference type="Pfam" id="PF02565">
    <property type="entry name" value="RecO_C"/>
    <property type="match status" value="1"/>
</dbReference>
<dbReference type="GO" id="GO:0043590">
    <property type="term" value="C:bacterial nucleoid"/>
    <property type="evidence" value="ECO:0007669"/>
    <property type="project" value="TreeGrafter"/>
</dbReference>
<keyword evidence="3 7" id="KW-0227">DNA damage</keyword>
<keyword evidence="4 7" id="KW-0233">DNA recombination</keyword>
<dbReference type="EMBL" id="PHNE01000004">
    <property type="protein sequence ID" value="PPE05199.1"/>
    <property type="molecule type" value="Genomic_DNA"/>
</dbReference>
<gene>
    <name evidence="7 9" type="primary">recO</name>
    <name evidence="9" type="ORF">ELUCI_v1c07350</name>
</gene>
<dbReference type="InterPro" id="IPR003717">
    <property type="entry name" value="RecO"/>
</dbReference>
<dbReference type="SUPFAM" id="SSF57863">
    <property type="entry name" value="ArfGap/RecO-like zinc finger"/>
    <property type="match status" value="1"/>
</dbReference>
<evidence type="ECO:0000256" key="1">
    <source>
        <dbReference type="ARBA" id="ARBA00007452"/>
    </source>
</evidence>
<proteinExistence type="inferred from homology"/>
<evidence type="ECO:0000313" key="9">
    <source>
        <dbReference type="EMBL" id="PPE05199.1"/>
    </source>
</evidence>
<dbReference type="GO" id="GO:0006302">
    <property type="term" value="P:double-strand break repair"/>
    <property type="evidence" value="ECO:0007669"/>
    <property type="project" value="TreeGrafter"/>
</dbReference>
<dbReference type="Proteomes" id="UP000237865">
    <property type="component" value="Unassembled WGS sequence"/>
</dbReference>
<dbReference type="RefSeq" id="WP_051437292.1">
    <property type="nucleotide sequence ID" value="NZ_PHNE01000004.1"/>
</dbReference>
<dbReference type="InterPro" id="IPR037278">
    <property type="entry name" value="ARFGAP/RecO"/>
</dbReference>
<name>A0A2S5RCZ2_9MOLU</name>
<accession>A0A2S5RCZ2</accession>
<evidence type="ECO:0000259" key="8">
    <source>
        <dbReference type="Pfam" id="PF11967"/>
    </source>
</evidence>
<feature type="domain" description="DNA replication/recombination mediator RecO N-terminal" evidence="8">
    <location>
        <begin position="1"/>
        <end position="80"/>
    </location>
</feature>
<comment type="function">
    <text evidence="7">Involved in DNA repair and RecF pathway recombination.</text>
</comment>
<evidence type="ECO:0000256" key="7">
    <source>
        <dbReference type="HAMAP-Rule" id="MF_00201"/>
    </source>
</evidence>
<dbReference type="AlphaFoldDB" id="A0A2S5RCZ2"/>
<dbReference type="PANTHER" id="PTHR33991">
    <property type="entry name" value="DNA REPAIR PROTEIN RECO"/>
    <property type="match status" value="1"/>
</dbReference>
<keyword evidence="5 7" id="KW-0234">DNA repair</keyword>
<dbReference type="HAMAP" id="MF_00201">
    <property type="entry name" value="RecO"/>
    <property type="match status" value="1"/>
</dbReference>
<dbReference type="GO" id="GO:0006310">
    <property type="term" value="P:DNA recombination"/>
    <property type="evidence" value="ECO:0007669"/>
    <property type="project" value="UniProtKB-UniRule"/>
</dbReference>
<dbReference type="Gene3D" id="1.20.1440.120">
    <property type="entry name" value="Recombination protein O, C-terminal domain"/>
    <property type="match status" value="1"/>
</dbReference>
<evidence type="ECO:0000256" key="5">
    <source>
        <dbReference type="ARBA" id="ARBA00023204"/>
    </source>
</evidence>
<protein>
    <recommendedName>
        <fullName evidence="2 7">DNA repair protein RecO</fullName>
    </recommendedName>
    <alternativeName>
        <fullName evidence="6 7">Recombination protein O</fullName>
    </alternativeName>
</protein>